<dbReference type="STRING" id="640132.Srot_2006"/>
<feature type="domain" description="DUF4350" evidence="1">
    <location>
        <begin position="52"/>
        <end position="215"/>
    </location>
</feature>
<dbReference type="EMBL" id="CP001958">
    <property type="protein sequence ID" value="ADG98462.1"/>
    <property type="molecule type" value="Genomic_DNA"/>
</dbReference>
<dbReference type="Proteomes" id="UP000002247">
    <property type="component" value="Chromosome"/>
</dbReference>
<evidence type="ECO:0000313" key="2">
    <source>
        <dbReference type="EMBL" id="ADG98462.1"/>
    </source>
</evidence>
<dbReference type="eggNOG" id="ENOG502ZY4N">
    <property type="taxonomic scope" value="Bacteria"/>
</dbReference>
<evidence type="ECO:0000259" key="1">
    <source>
        <dbReference type="Pfam" id="PF14258"/>
    </source>
</evidence>
<dbReference type="AlphaFoldDB" id="D6Z932"/>
<reference evidence="2 3" key="1">
    <citation type="journal article" date="2010" name="Stand. Genomic Sci.">
        <title>Complete genome sequence of Segniliparus rotundus type strain (CDC 1076).</title>
        <authorList>
            <person name="Sikorski J."/>
            <person name="Lapidus A."/>
            <person name="Copeland A."/>
            <person name="Misra M."/>
            <person name="Glavina Del Rio T."/>
            <person name="Nolan M."/>
            <person name="Lucas S."/>
            <person name="Chen F."/>
            <person name="Tice H."/>
            <person name="Cheng J.F."/>
            <person name="Jando M."/>
            <person name="Schneider S."/>
            <person name="Bruce D."/>
            <person name="Goodwin L."/>
            <person name="Pitluck S."/>
            <person name="Liolios K."/>
            <person name="Mikhailova N."/>
            <person name="Pati A."/>
            <person name="Ivanova N."/>
            <person name="Mavromatis K."/>
            <person name="Chen A."/>
            <person name="Palaniappan K."/>
            <person name="Chertkov O."/>
            <person name="Land M."/>
            <person name="Hauser L."/>
            <person name="Chang Y.J."/>
            <person name="Jeffries C.D."/>
            <person name="Brettin T."/>
            <person name="Detter J.C."/>
            <person name="Han C."/>
            <person name="Rohde M."/>
            <person name="Goker M."/>
            <person name="Bristow J."/>
            <person name="Eisen J.A."/>
            <person name="Markowitz V."/>
            <person name="Hugenholtz P."/>
            <person name="Kyrpides N.C."/>
            <person name="Klenk H.P."/>
        </authorList>
    </citation>
    <scope>NUCLEOTIDE SEQUENCE [LARGE SCALE GENOMIC DNA]</scope>
    <source>
        <strain evidence="3">ATCC BAA-972 / CDC 1076 / CIP 108378 / DSM 44985 / JCM 13578</strain>
    </source>
</reference>
<dbReference type="InterPro" id="IPR025646">
    <property type="entry name" value="DUF4350"/>
</dbReference>
<dbReference type="Pfam" id="PF14258">
    <property type="entry name" value="DUF4350"/>
    <property type="match status" value="1"/>
</dbReference>
<dbReference type="RefSeq" id="WP_013138914.1">
    <property type="nucleotide sequence ID" value="NC_014168.1"/>
</dbReference>
<accession>D6Z932</accession>
<dbReference type="OrthoDB" id="5241668at2"/>
<dbReference type="KEGG" id="srt:Srot_2006"/>
<proteinExistence type="predicted"/>
<evidence type="ECO:0000313" key="3">
    <source>
        <dbReference type="Proteomes" id="UP000002247"/>
    </source>
</evidence>
<sequence>MVNRTGALRSKRGAAVSALLLLAVAALVGLTVFFSSEDSGSREPLDPQGWRKDGGHALAELLRQHGVDLRIARTADEARSATTSDTLLFITNSGYLSGEDTLRQVAALPGDRVVAEASFSAIVRVLAPGVEHSRTDQSESPREPGCAWSGALRAGAVRMNGWALRAPDTQDSCYDGEVLRYRHDGRIITVLADSSFMANERIAAPGSAALALNILGARRAVVWLAPEFPEIKGEKVGPSLTGLIPERVWWATRTLAVAVVATALWQARRLGPVIVERLPVVVRASETAEGLGKLYQARRARGRAAAALREAALGRLSTRLAVPVRDSGVMTAALAERLGRGQDEIRSVLYGPVPADDSALVALAQELDKVEHGVCEGKVRGA</sequence>
<protein>
    <recommendedName>
        <fullName evidence="1">DUF4350 domain-containing protein</fullName>
    </recommendedName>
</protein>
<dbReference type="HOGENOM" id="CLU_037015_0_0_11"/>
<keyword evidence="3" id="KW-1185">Reference proteome</keyword>
<organism evidence="2 3">
    <name type="scientific">Segniliparus rotundus (strain ATCC BAA-972 / CDC 1076 / CIP 108378 / DSM 44985 / JCM 13578)</name>
    <dbReference type="NCBI Taxonomy" id="640132"/>
    <lineage>
        <taxon>Bacteria</taxon>
        <taxon>Bacillati</taxon>
        <taxon>Actinomycetota</taxon>
        <taxon>Actinomycetes</taxon>
        <taxon>Mycobacteriales</taxon>
        <taxon>Segniliparaceae</taxon>
        <taxon>Segniliparus</taxon>
    </lineage>
</organism>
<name>D6Z932_SEGRD</name>
<gene>
    <name evidence="2" type="ordered locus">Srot_2006</name>
</gene>